<proteinExistence type="inferred from homology"/>
<dbReference type="InterPro" id="IPR000073">
    <property type="entry name" value="AB_hydrolase_1"/>
</dbReference>
<accession>A0A4Y7XBE1</accession>
<protein>
    <submittedName>
        <fullName evidence="4">Alpha/beta fold hydrolase</fullName>
    </submittedName>
</protein>
<dbReference type="PANTHER" id="PTHR22946:SF9">
    <property type="entry name" value="POLYKETIDE TRANSFERASE AF380"/>
    <property type="match status" value="1"/>
</dbReference>
<keyword evidence="1 4" id="KW-0378">Hydrolase</keyword>
<evidence type="ECO:0000259" key="3">
    <source>
        <dbReference type="Pfam" id="PF00561"/>
    </source>
</evidence>
<reference evidence="4 5" key="1">
    <citation type="submission" date="2019-03" db="EMBL/GenBank/DDBJ databases">
        <title>Alkanindiges illinoisensis: a potential pathogenic isolated from ascites of a gastric cancer patient with abdominal metastasis.</title>
        <authorList>
            <person name="Hu X."/>
            <person name="Yang B."/>
            <person name="Yan X."/>
            <person name="Lin L."/>
            <person name="Zhao H."/>
            <person name="Zhou F."/>
            <person name="Su B."/>
            <person name="Chen J."/>
            <person name="Rui Y."/>
            <person name="Wang Q."/>
            <person name="Zheng L."/>
        </authorList>
    </citation>
    <scope>NUCLEOTIDE SEQUENCE [LARGE SCALE GENOMIC DNA]</scope>
    <source>
        <strain evidence="4 5">NFYY 23406</strain>
    </source>
</reference>
<dbReference type="InterPro" id="IPR050261">
    <property type="entry name" value="FrsA_esterase"/>
</dbReference>
<feature type="domain" description="AB hydrolase-1" evidence="3">
    <location>
        <begin position="49"/>
        <end position="121"/>
    </location>
</feature>
<dbReference type="PIRSF" id="PIRSF037442">
    <property type="entry name" value="UCP037442_abhydr"/>
    <property type="match status" value="1"/>
</dbReference>
<dbReference type="SUPFAM" id="SSF53474">
    <property type="entry name" value="alpha/beta-Hydrolases"/>
    <property type="match status" value="1"/>
</dbReference>
<dbReference type="InterPro" id="IPR029058">
    <property type="entry name" value="AB_hydrolase_fold"/>
</dbReference>
<evidence type="ECO:0000313" key="4">
    <source>
        <dbReference type="EMBL" id="TEU25592.1"/>
    </source>
</evidence>
<keyword evidence="5" id="KW-1185">Reference proteome</keyword>
<evidence type="ECO:0000313" key="5">
    <source>
        <dbReference type="Proteomes" id="UP000297834"/>
    </source>
</evidence>
<dbReference type="Proteomes" id="UP000297834">
    <property type="component" value="Unassembled WGS sequence"/>
</dbReference>
<dbReference type="Gene3D" id="3.40.50.1820">
    <property type="entry name" value="alpha/beta hydrolase"/>
    <property type="match status" value="1"/>
</dbReference>
<comment type="caution">
    <text evidence="4">The sequence shown here is derived from an EMBL/GenBank/DDBJ whole genome shotgun (WGS) entry which is preliminary data.</text>
</comment>
<name>A0A4Y7XBE1_9GAMM</name>
<dbReference type="PANTHER" id="PTHR22946">
    <property type="entry name" value="DIENELACTONE HYDROLASE DOMAIN-CONTAINING PROTEIN-RELATED"/>
    <property type="match status" value="1"/>
</dbReference>
<gene>
    <name evidence="4" type="ORF">E2B99_09520</name>
</gene>
<organism evidence="4 5">
    <name type="scientific">Alkanindiges illinoisensis</name>
    <dbReference type="NCBI Taxonomy" id="197183"/>
    <lineage>
        <taxon>Bacteria</taxon>
        <taxon>Pseudomonadati</taxon>
        <taxon>Pseudomonadota</taxon>
        <taxon>Gammaproteobacteria</taxon>
        <taxon>Moraxellales</taxon>
        <taxon>Moraxellaceae</taxon>
        <taxon>Alkanindiges</taxon>
    </lineage>
</organism>
<dbReference type="InterPro" id="IPR017208">
    <property type="entry name" value="UCP037442_abhydr"/>
</dbReference>
<evidence type="ECO:0000256" key="1">
    <source>
        <dbReference type="ARBA" id="ARBA00022801"/>
    </source>
</evidence>
<sequence>MNKPSTPQAVQIIAEDGYALSGHFFKTEDAQQKRPVLLCPATGIVQQFYFRFCEWLSQQGHAVLVFDFRGIGQSLHEPVKYSNARIQDWGQLDIPAALDWLTLHTGQQQVILIGHSAGGQLTGLVRNHQKIAQVIAIAGSTGHVKGLSGKTKWLAPVLFNVYMPLNIRLYGHANNKKIGWGENLPKGVARQWAEWCSKPGYVANALGKSVDQHYHAEIRCPVTAIHASDDEIATRANVADLLRLYPNAAQRTICLEPATEGFGHIGHMDLFRSSHQRLWPVVLDAIIHSRSESQPHADSL</sequence>
<dbReference type="AlphaFoldDB" id="A0A4Y7XBE1"/>
<dbReference type="STRING" id="1120977.GCA_000619845_02164"/>
<dbReference type="EMBL" id="SNTY01000036">
    <property type="protein sequence ID" value="TEU25592.1"/>
    <property type="molecule type" value="Genomic_DNA"/>
</dbReference>
<comment type="similarity">
    <text evidence="2">Belongs to the AB hydrolase superfamily. FUS2 hydrolase family.</text>
</comment>
<dbReference type="GO" id="GO:0052689">
    <property type="term" value="F:carboxylic ester hydrolase activity"/>
    <property type="evidence" value="ECO:0007669"/>
    <property type="project" value="UniProtKB-ARBA"/>
</dbReference>
<dbReference type="Pfam" id="PF00561">
    <property type="entry name" value="Abhydrolase_1"/>
    <property type="match status" value="1"/>
</dbReference>
<evidence type="ECO:0000256" key="2">
    <source>
        <dbReference type="ARBA" id="ARBA00038115"/>
    </source>
</evidence>
<dbReference type="RefSeq" id="WP_134244742.1">
    <property type="nucleotide sequence ID" value="NZ_SNTY01000036.1"/>
</dbReference>
<dbReference type="OrthoDB" id="9785076at2"/>